<dbReference type="EnsemblPlants" id="AVESA.00010b.r2.1DG0144940.1">
    <property type="protein sequence ID" value="AVESA.00010b.r2.1DG0144940.1.CDS"/>
    <property type="gene ID" value="AVESA.00010b.r2.1DG0144940"/>
</dbReference>
<evidence type="ECO:0000313" key="2">
    <source>
        <dbReference type="Proteomes" id="UP001732700"/>
    </source>
</evidence>
<name>A0ACD5TXF8_AVESA</name>
<evidence type="ECO:0000313" key="1">
    <source>
        <dbReference type="EnsemblPlants" id="AVESA.00010b.r2.1DG0144940.1.CDS"/>
    </source>
</evidence>
<dbReference type="Proteomes" id="UP001732700">
    <property type="component" value="Chromosome 1D"/>
</dbReference>
<protein>
    <submittedName>
        <fullName evidence="1">Uncharacterized protein</fullName>
    </submittedName>
</protein>
<keyword evidence="2" id="KW-1185">Reference proteome</keyword>
<sequence length="442" mass="48712">MAMDLLDSPLPLRFEQILGQDEDQWPPEARFLVAAYFGNVRRLKEIARSLDTNGRRGVGATVAATTYRGMNALHAAVGGLGNLAVCRYLVDTVGMDVNMWDTSPSKQTPLEHAVSGGNLPAVRFLLDHGADIHQENEEGATVLHLAAMKGKCDIVKLLLSRGAGIEGKSEQGTPLHFAAVKGHESTVEVLLEHHADVNKLVPSCLLTPLDAAVFASYTPCAKLLIQAGANVNDVNNSLARAAAEGLTEIIKCLLEAGADPNRPDECGRMPIELAAVYASREDVELLFPFTSPIPNVEDWSVDGIINHAKLENMQLMDDDAVKMRKSDLKQQGDEAFEKQDYTNASVLYTKALRADPSDRKMLANRSRCWLRLGDGKKALEDAVKCKRSNKNWAEAHHREGEALMMLKEYEKACEVLTRGLELDPQNDEMDKLFWEAMKLKKK</sequence>
<accession>A0ACD5TXF8</accession>
<organism evidence="1 2">
    <name type="scientific">Avena sativa</name>
    <name type="common">Oat</name>
    <dbReference type="NCBI Taxonomy" id="4498"/>
    <lineage>
        <taxon>Eukaryota</taxon>
        <taxon>Viridiplantae</taxon>
        <taxon>Streptophyta</taxon>
        <taxon>Embryophyta</taxon>
        <taxon>Tracheophyta</taxon>
        <taxon>Spermatophyta</taxon>
        <taxon>Magnoliopsida</taxon>
        <taxon>Liliopsida</taxon>
        <taxon>Poales</taxon>
        <taxon>Poaceae</taxon>
        <taxon>BOP clade</taxon>
        <taxon>Pooideae</taxon>
        <taxon>Poodae</taxon>
        <taxon>Poeae</taxon>
        <taxon>Poeae Chloroplast Group 1 (Aveneae type)</taxon>
        <taxon>Aveninae</taxon>
        <taxon>Avena</taxon>
    </lineage>
</organism>
<reference evidence="1" key="1">
    <citation type="submission" date="2021-05" db="EMBL/GenBank/DDBJ databases">
        <authorList>
            <person name="Scholz U."/>
            <person name="Mascher M."/>
            <person name="Fiebig A."/>
        </authorList>
    </citation>
    <scope>NUCLEOTIDE SEQUENCE [LARGE SCALE GENOMIC DNA]</scope>
</reference>
<proteinExistence type="predicted"/>
<reference evidence="1" key="2">
    <citation type="submission" date="2025-09" db="UniProtKB">
        <authorList>
            <consortium name="EnsemblPlants"/>
        </authorList>
    </citation>
    <scope>IDENTIFICATION</scope>
</reference>